<reference evidence="1 2" key="1">
    <citation type="journal article" date="2013" name="Curr. Biol.">
        <title>The Genome of the Foraminiferan Reticulomyxa filosa.</title>
        <authorList>
            <person name="Glockner G."/>
            <person name="Hulsmann N."/>
            <person name="Schleicher M."/>
            <person name="Noegel A.A."/>
            <person name="Eichinger L."/>
            <person name="Gallinger C."/>
            <person name="Pawlowski J."/>
            <person name="Sierra R."/>
            <person name="Euteneuer U."/>
            <person name="Pillet L."/>
            <person name="Moustafa A."/>
            <person name="Platzer M."/>
            <person name="Groth M."/>
            <person name="Szafranski K."/>
            <person name="Schliwa M."/>
        </authorList>
    </citation>
    <scope>NUCLEOTIDE SEQUENCE [LARGE SCALE GENOMIC DNA]</scope>
</reference>
<evidence type="ECO:0000313" key="1">
    <source>
        <dbReference type="EMBL" id="ETO03713.1"/>
    </source>
</evidence>
<organism evidence="1 2">
    <name type="scientific">Reticulomyxa filosa</name>
    <dbReference type="NCBI Taxonomy" id="46433"/>
    <lineage>
        <taxon>Eukaryota</taxon>
        <taxon>Sar</taxon>
        <taxon>Rhizaria</taxon>
        <taxon>Retaria</taxon>
        <taxon>Foraminifera</taxon>
        <taxon>Monothalamids</taxon>
        <taxon>Reticulomyxidae</taxon>
        <taxon>Reticulomyxa</taxon>
    </lineage>
</organism>
<keyword evidence="2" id="KW-1185">Reference proteome</keyword>
<dbReference type="EMBL" id="ASPP01032508">
    <property type="protein sequence ID" value="ETO03713.1"/>
    <property type="molecule type" value="Genomic_DNA"/>
</dbReference>
<sequence length="159" mass="18516">MEPANERRLISWIISQLKCIDAIDEGNSNDNAFTECLQKLYMQFPLDSRLKLRSNQTSIYQKKQVIQAQIDWVQRNVSAPTKKKTLLHDYQSMLSLFDALHSCDTTLIQRIKDISRLLEDRKKTFDEIRWLKNVILCAIDRDADSNPIQSQNNISTSDI</sequence>
<accession>X6LP52</accession>
<protein>
    <submittedName>
        <fullName evidence="1">Uncharacterized protein</fullName>
    </submittedName>
</protein>
<evidence type="ECO:0000313" key="2">
    <source>
        <dbReference type="Proteomes" id="UP000023152"/>
    </source>
</evidence>
<dbReference type="AlphaFoldDB" id="X6LP52"/>
<feature type="non-terminal residue" evidence="1">
    <location>
        <position position="159"/>
    </location>
</feature>
<comment type="caution">
    <text evidence="1">The sequence shown here is derived from an EMBL/GenBank/DDBJ whole genome shotgun (WGS) entry which is preliminary data.</text>
</comment>
<proteinExistence type="predicted"/>
<name>X6LP52_RETFI</name>
<gene>
    <name evidence="1" type="ORF">RFI_33689</name>
</gene>
<dbReference type="Proteomes" id="UP000023152">
    <property type="component" value="Unassembled WGS sequence"/>
</dbReference>